<dbReference type="Proteomes" id="UP000447876">
    <property type="component" value="Unassembled WGS sequence"/>
</dbReference>
<sequence length="387" mass="44433">MLRDKDKILICELVSAGDISPFIHRPLEHFSEWGKELSGYPDLELLTREIESSPALLRLSLQQHRQLEYMSLYIFADVEGNSVIVPYADEHPELQLDIHHFLDDVTECASQWRDKGSCVLTGMRAGGYCAAFLAERLDLEATVFAVPTGEELPGRVRNLVAEHDPVGECLDKVVFVKQQTEETDLEEAYFKILEFDTEGNTVPTLQSEYSKFVSWFYDTVGTIRPDVWHIFFGESTEEEPVMDYGLYSLFLKMDGLTEEGVGRSIEQVIRYTEKQLEKNRSTLQSEFSHIEVEQIKSFIRECGEQLTNQAVDMVYDVYRSVETILSGAALFTMNKNTIAVIPVMEGFNARTGELLDREIVFITDTIEQEFQNYMDNMLMFPEISLEW</sequence>
<name>A0A7X2Z0A0_9BACL</name>
<organism evidence="1 2">
    <name type="scientific">Paenibacillus woosongensis</name>
    <dbReference type="NCBI Taxonomy" id="307580"/>
    <lineage>
        <taxon>Bacteria</taxon>
        <taxon>Bacillati</taxon>
        <taxon>Bacillota</taxon>
        <taxon>Bacilli</taxon>
        <taxon>Bacillales</taxon>
        <taxon>Paenibacillaceae</taxon>
        <taxon>Paenibacillus</taxon>
    </lineage>
</organism>
<gene>
    <name evidence="1" type="ORF">GNP95_05025</name>
</gene>
<accession>A0A7X2Z0A0</accession>
<dbReference type="RefSeq" id="WP_155609751.1">
    <property type="nucleotide sequence ID" value="NZ_WNZW01000001.1"/>
</dbReference>
<dbReference type="EMBL" id="WNZW01000001">
    <property type="protein sequence ID" value="MUG44359.1"/>
    <property type="molecule type" value="Genomic_DNA"/>
</dbReference>
<protein>
    <submittedName>
        <fullName evidence="1">Uncharacterized protein</fullName>
    </submittedName>
</protein>
<evidence type="ECO:0000313" key="2">
    <source>
        <dbReference type="Proteomes" id="UP000447876"/>
    </source>
</evidence>
<proteinExistence type="predicted"/>
<dbReference type="AlphaFoldDB" id="A0A7X2Z0A0"/>
<comment type="caution">
    <text evidence="1">The sequence shown here is derived from an EMBL/GenBank/DDBJ whole genome shotgun (WGS) entry which is preliminary data.</text>
</comment>
<evidence type="ECO:0000313" key="1">
    <source>
        <dbReference type="EMBL" id="MUG44359.1"/>
    </source>
</evidence>
<dbReference type="OrthoDB" id="2514334at2"/>
<reference evidence="1 2" key="1">
    <citation type="submission" date="2019-11" db="EMBL/GenBank/DDBJ databases">
        <title>Draft genome sequences of five Paenibacillus species of dairy origin.</title>
        <authorList>
            <person name="Olajide A.M."/>
            <person name="Chen S."/>
            <person name="Lapointe G."/>
        </authorList>
    </citation>
    <scope>NUCLEOTIDE SEQUENCE [LARGE SCALE GENOMIC DNA]</scope>
    <source>
        <strain evidence="1 2">12CR55</strain>
    </source>
</reference>